<gene>
    <name evidence="1" type="ORF">K3G42_031485</name>
</gene>
<dbReference type="Proteomes" id="UP000827872">
    <property type="component" value="Linkage Group LG04"/>
</dbReference>
<protein>
    <submittedName>
        <fullName evidence="1">Uncharacterized protein</fullName>
    </submittedName>
</protein>
<evidence type="ECO:0000313" key="2">
    <source>
        <dbReference type="Proteomes" id="UP000827872"/>
    </source>
</evidence>
<accession>A0ACB8FL07</accession>
<organism evidence="1 2">
    <name type="scientific">Sphaerodactylus townsendi</name>
    <dbReference type="NCBI Taxonomy" id="933632"/>
    <lineage>
        <taxon>Eukaryota</taxon>
        <taxon>Metazoa</taxon>
        <taxon>Chordata</taxon>
        <taxon>Craniata</taxon>
        <taxon>Vertebrata</taxon>
        <taxon>Euteleostomi</taxon>
        <taxon>Lepidosauria</taxon>
        <taxon>Squamata</taxon>
        <taxon>Bifurcata</taxon>
        <taxon>Gekkota</taxon>
        <taxon>Sphaerodactylidae</taxon>
        <taxon>Sphaerodactylus</taxon>
    </lineage>
</organism>
<name>A0ACB8FL07_9SAUR</name>
<evidence type="ECO:0000313" key="1">
    <source>
        <dbReference type="EMBL" id="KAH8005917.1"/>
    </source>
</evidence>
<reference evidence="1" key="1">
    <citation type="submission" date="2021-08" db="EMBL/GenBank/DDBJ databases">
        <title>The first chromosome-level gecko genome reveals the dynamic sex chromosomes of Neotropical dwarf geckos (Sphaerodactylidae: Sphaerodactylus).</title>
        <authorList>
            <person name="Pinto B.J."/>
            <person name="Keating S.E."/>
            <person name="Gamble T."/>
        </authorList>
    </citation>
    <scope>NUCLEOTIDE SEQUENCE</scope>
    <source>
        <strain evidence="1">TG3544</strain>
    </source>
</reference>
<sequence>MGGTAKQVHSKRADSLLGGHSPRRGAAGSLLTMWQADINKRTACYMHASLGWRVLQALPSKRLERSVFKTEARKVQATFICPSVYNCKPISTPWLSSPLPKEAKRKSEFENKDFN</sequence>
<comment type="caution">
    <text evidence="1">The sequence shown here is derived from an EMBL/GenBank/DDBJ whole genome shotgun (WGS) entry which is preliminary data.</text>
</comment>
<proteinExistence type="predicted"/>
<keyword evidence="2" id="KW-1185">Reference proteome</keyword>
<dbReference type="EMBL" id="CM037617">
    <property type="protein sequence ID" value="KAH8005917.1"/>
    <property type="molecule type" value="Genomic_DNA"/>
</dbReference>